<name>A0A9P4PT31_9PLEO</name>
<proteinExistence type="predicted"/>
<evidence type="ECO:0000313" key="4">
    <source>
        <dbReference type="EMBL" id="KAF2450849.1"/>
    </source>
</evidence>
<sequence>MGFLTSHPGKAIWVLGAVLITLARLPLVSLYYIFRRPNPKWTIRQALMNDLMRAFLYHSAVVQAKTPLKLDPGSEGERFVTIPAVQSNHLKGVLDDKKIRPAVTAGTWYPSLPPEGYTGKVILHFHGGGYAIGEGRAADAAYAGKTLTDNTAPYALFVQYRLASNNGGRFPAALQDALSSYIFLLSKGYDAQDIIISGDSAGGHVALSLLRYISTEVDLSAPRALLLWSPSINLETARDPSVTNSSAYYTTDYVIGNFQSWGAKKFTEGLDLSDPNLRPYIVQSGYPFRSVSPIWVCVGGSEILGPDGIRIAEELREHGNMVETHTISGAPHDVMFVGNIMGFEKEAVEATQLAHRFIEKAA</sequence>
<organism evidence="4 5">
    <name type="scientific">Karstenula rhodostoma CBS 690.94</name>
    <dbReference type="NCBI Taxonomy" id="1392251"/>
    <lineage>
        <taxon>Eukaryota</taxon>
        <taxon>Fungi</taxon>
        <taxon>Dikarya</taxon>
        <taxon>Ascomycota</taxon>
        <taxon>Pezizomycotina</taxon>
        <taxon>Dothideomycetes</taxon>
        <taxon>Pleosporomycetidae</taxon>
        <taxon>Pleosporales</taxon>
        <taxon>Massarineae</taxon>
        <taxon>Didymosphaeriaceae</taxon>
        <taxon>Karstenula</taxon>
    </lineage>
</organism>
<dbReference type="InterPro" id="IPR013094">
    <property type="entry name" value="AB_hydrolase_3"/>
</dbReference>
<keyword evidence="5" id="KW-1185">Reference proteome</keyword>
<dbReference type="GO" id="GO:0016787">
    <property type="term" value="F:hydrolase activity"/>
    <property type="evidence" value="ECO:0007669"/>
    <property type="project" value="UniProtKB-KW"/>
</dbReference>
<comment type="caution">
    <text evidence="4">The sequence shown here is derived from an EMBL/GenBank/DDBJ whole genome shotgun (WGS) entry which is preliminary data.</text>
</comment>
<keyword evidence="2" id="KW-0812">Transmembrane</keyword>
<dbReference type="InterPro" id="IPR029058">
    <property type="entry name" value="AB_hydrolase_fold"/>
</dbReference>
<evidence type="ECO:0000313" key="5">
    <source>
        <dbReference type="Proteomes" id="UP000799764"/>
    </source>
</evidence>
<dbReference type="OrthoDB" id="2152029at2759"/>
<evidence type="ECO:0000256" key="1">
    <source>
        <dbReference type="ARBA" id="ARBA00022801"/>
    </source>
</evidence>
<evidence type="ECO:0000256" key="2">
    <source>
        <dbReference type="SAM" id="Phobius"/>
    </source>
</evidence>
<protein>
    <submittedName>
        <fullName evidence="4">Alpha/beta-hydrolase</fullName>
    </submittedName>
</protein>
<reference evidence="4" key="1">
    <citation type="journal article" date="2020" name="Stud. Mycol.">
        <title>101 Dothideomycetes genomes: a test case for predicting lifestyles and emergence of pathogens.</title>
        <authorList>
            <person name="Haridas S."/>
            <person name="Albert R."/>
            <person name="Binder M."/>
            <person name="Bloem J."/>
            <person name="Labutti K."/>
            <person name="Salamov A."/>
            <person name="Andreopoulos B."/>
            <person name="Baker S."/>
            <person name="Barry K."/>
            <person name="Bills G."/>
            <person name="Bluhm B."/>
            <person name="Cannon C."/>
            <person name="Castanera R."/>
            <person name="Culley D."/>
            <person name="Daum C."/>
            <person name="Ezra D."/>
            <person name="Gonzalez J."/>
            <person name="Henrissat B."/>
            <person name="Kuo A."/>
            <person name="Liang C."/>
            <person name="Lipzen A."/>
            <person name="Lutzoni F."/>
            <person name="Magnuson J."/>
            <person name="Mondo S."/>
            <person name="Nolan M."/>
            <person name="Ohm R."/>
            <person name="Pangilinan J."/>
            <person name="Park H.-J."/>
            <person name="Ramirez L."/>
            <person name="Alfaro M."/>
            <person name="Sun H."/>
            <person name="Tritt A."/>
            <person name="Yoshinaga Y."/>
            <person name="Zwiers L.-H."/>
            <person name="Turgeon B."/>
            <person name="Goodwin S."/>
            <person name="Spatafora J."/>
            <person name="Crous P."/>
            <person name="Grigoriev I."/>
        </authorList>
    </citation>
    <scope>NUCLEOTIDE SEQUENCE</scope>
    <source>
        <strain evidence="4">CBS 690.94</strain>
    </source>
</reference>
<feature type="transmembrane region" description="Helical" evidence="2">
    <location>
        <begin position="12"/>
        <end position="34"/>
    </location>
</feature>
<dbReference type="EMBL" id="MU001493">
    <property type="protein sequence ID" value="KAF2450849.1"/>
    <property type="molecule type" value="Genomic_DNA"/>
</dbReference>
<gene>
    <name evidence="4" type="ORF">P171DRAFT_427135</name>
</gene>
<dbReference type="AlphaFoldDB" id="A0A9P4PT31"/>
<feature type="domain" description="Alpha/beta hydrolase fold-3" evidence="3">
    <location>
        <begin position="122"/>
        <end position="335"/>
    </location>
</feature>
<dbReference type="Pfam" id="PF07859">
    <property type="entry name" value="Abhydrolase_3"/>
    <property type="match status" value="1"/>
</dbReference>
<dbReference type="InterPro" id="IPR050300">
    <property type="entry name" value="GDXG_lipolytic_enzyme"/>
</dbReference>
<keyword evidence="2" id="KW-1133">Transmembrane helix</keyword>
<keyword evidence="1" id="KW-0378">Hydrolase</keyword>
<keyword evidence="2" id="KW-0472">Membrane</keyword>
<dbReference type="PANTHER" id="PTHR48081">
    <property type="entry name" value="AB HYDROLASE SUPERFAMILY PROTEIN C4A8.06C"/>
    <property type="match status" value="1"/>
</dbReference>
<dbReference type="PANTHER" id="PTHR48081:SF8">
    <property type="entry name" value="ALPHA_BETA HYDROLASE FOLD-3 DOMAIN-CONTAINING PROTEIN-RELATED"/>
    <property type="match status" value="1"/>
</dbReference>
<dbReference type="SUPFAM" id="SSF53474">
    <property type="entry name" value="alpha/beta-Hydrolases"/>
    <property type="match status" value="1"/>
</dbReference>
<dbReference type="Gene3D" id="3.40.50.1820">
    <property type="entry name" value="alpha/beta hydrolase"/>
    <property type="match status" value="1"/>
</dbReference>
<dbReference type="Proteomes" id="UP000799764">
    <property type="component" value="Unassembled WGS sequence"/>
</dbReference>
<evidence type="ECO:0000259" key="3">
    <source>
        <dbReference type="Pfam" id="PF07859"/>
    </source>
</evidence>
<accession>A0A9P4PT31</accession>